<sequence>MFSSKMVISRPITLAQDHLYSKGVIRKQYHRYSGSIAVYWGWWWALLRLWVMILKPTSIATDDKQNSAKGYDLLRERSPVPHKECIAMASEKQGIMEEDLVFIIPNGRDEEV</sequence>
<keyword evidence="1" id="KW-0812">Transmembrane</keyword>
<proteinExistence type="predicted"/>
<evidence type="ECO:0000256" key="1">
    <source>
        <dbReference type="SAM" id="Phobius"/>
    </source>
</evidence>
<dbReference type="Gramene" id="RZC80326">
    <property type="protein sequence ID" value="RZC80326"/>
    <property type="gene ID" value="C5167_042899"/>
</dbReference>
<keyword evidence="1" id="KW-0472">Membrane</keyword>
<evidence type="ECO:0000313" key="2">
    <source>
        <dbReference type="EMBL" id="RZC80326.1"/>
    </source>
</evidence>
<evidence type="ECO:0000313" key="3">
    <source>
        <dbReference type="Proteomes" id="UP000316621"/>
    </source>
</evidence>
<feature type="transmembrane region" description="Helical" evidence="1">
    <location>
        <begin position="36"/>
        <end position="54"/>
    </location>
</feature>
<dbReference type="EMBL" id="CM010724">
    <property type="protein sequence ID" value="RZC80326.1"/>
    <property type="molecule type" value="Genomic_DNA"/>
</dbReference>
<dbReference type="AlphaFoldDB" id="A0A4Y7L561"/>
<gene>
    <name evidence="2" type="ORF">C5167_042899</name>
</gene>
<accession>A0A4Y7L561</accession>
<dbReference type="Proteomes" id="UP000316621">
    <property type="component" value="Chromosome 10"/>
</dbReference>
<protein>
    <submittedName>
        <fullName evidence="2">Uncharacterized protein</fullName>
    </submittedName>
</protein>
<organism evidence="2 3">
    <name type="scientific">Papaver somniferum</name>
    <name type="common">Opium poppy</name>
    <dbReference type="NCBI Taxonomy" id="3469"/>
    <lineage>
        <taxon>Eukaryota</taxon>
        <taxon>Viridiplantae</taxon>
        <taxon>Streptophyta</taxon>
        <taxon>Embryophyta</taxon>
        <taxon>Tracheophyta</taxon>
        <taxon>Spermatophyta</taxon>
        <taxon>Magnoliopsida</taxon>
        <taxon>Ranunculales</taxon>
        <taxon>Papaveraceae</taxon>
        <taxon>Papaveroideae</taxon>
        <taxon>Papaver</taxon>
    </lineage>
</organism>
<reference evidence="2 3" key="1">
    <citation type="journal article" date="2018" name="Science">
        <title>The opium poppy genome and morphinan production.</title>
        <authorList>
            <person name="Guo L."/>
            <person name="Winzer T."/>
            <person name="Yang X."/>
            <person name="Li Y."/>
            <person name="Ning Z."/>
            <person name="He Z."/>
            <person name="Teodor R."/>
            <person name="Lu Y."/>
            <person name="Bowser T.A."/>
            <person name="Graham I.A."/>
            <person name="Ye K."/>
        </authorList>
    </citation>
    <scope>NUCLEOTIDE SEQUENCE [LARGE SCALE GENOMIC DNA]</scope>
    <source>
        <strain evidence="3">cv. HN1</strain>
        <tissue evidence="2">Leaves</tissue>
    </source>
</reference>
<keyword evidence="3" id="KW-1185">Reference proteome</keyword>
<name>A0A4Y7L561_PAPSO</name>
<keyword evidence="1" id="KW-1133">Transmembrane helix</keyword>